<dbReference type="PANTHER" id="PTHR38009">
    <property type="entry name" value="CONSERVED HYPOTHETICAL PHAGE TAIL PROTEIN"/>
    <property type="match status" value="1"/>
</dbReference>
<gene>
    <name evidence="1" type="ORF">NCTC10913_00432</name>
</gene>
<keyword evidence="2" id="KW-1185">Reference proteome</keyword>
<dbReference type="PANTHER" id="PTHR38009:SF1">
    <property type="entry name" value="CONSERVED HYPOTHETICAL PHAGE TAIL PROTEIN"/>
    <property type="match status" value="1"/>
</dbReference>
<organism evidence="1 2">
    <name type="scientific">Clostridium carnis</name>
    <dbReference type="NCBI Taxonomy" id="1530"/>
    <lineage>
        <taxon>Bacteria</taxon>
        <taxon>Bacillati</taxon>
        <taxon>Bacillota</taxon>
        <taxon>Clostridia</taxon>
        <taxon>Eubacteriales</taxon>
        <taxon>Clostridiaceae</taxon>
        <taxon>Clostridium</taxon>
    </lineage>
</organism>
<dbReference type="RefSeq" id="WP_125147690.1">
    <property type="nucleotide sequence ID" value="NZ_UYIN01000001.1"/>
</dbReference>
<dbReference type="Proteomes" id="UP000277570">
    <property type="component" value="Unassembled WGS sequence"/>
</dbReference>
<dbReference type="Pfam" id="PF06841">
    <property type="entry name" value="Phage_T4_gp19"/>
    <property type="match status" value="1"/>
</dbReference>
<evidence type="ECO:0000313" key="2">
    <source>
        <dbReference type="Proteomes" id="UP000277570"/>
    </source>
</evidence>
<dbReference type="EMBL" id="UYIN01000001">
    <property type="protein sequence ID" value="VDG69793.1"/>
    <property type="molecule type" value="Genomic_DNA"/>
</dbReference>
<dbReference type="InterPro" id="IPR010667">
    <property type="entry name" value="Phage_T4_Gp19"/>
</dbReference>
<reference evidence="1 2" key="1">
    <citation type="submission" date="2018-11" db="EMBL/GenBank/DDBJ databases">
        <authorList>
            <consortium name="Pathogen Informatics"/>
        </authorList>
    </citation>
    <scope>NUCLEOTIDE SEQUENCE [LARGE SCALE GENOMIC DNA]</scope>
    <source>
        <strain evidence="1 2">NCTC10913</strain>
    </source>
</reference>
<accession>A0ABY6SNS3</accession>
<proteinExistence type="predicted"/>
<sequence length="144" mass="16206">MAEKYPYTKFRFKVEVNNVLVAEVTEVTGFDASVDVIEYREGNERPTPRKVQGLRKFGNITLKTGLIDTHALYDWLNPANEKAAIPRHDVVITLLAEDMTTPIATWQIEAAWPTKYTGPDLNATSSEVAFESIELAHEGLKRTL</sequence>
<name>A0ABY6SNS3_9CLOT</name>
<dbReference type="NCBIfam" id="TIGR02241">
    <property type="entry name" value="conserved hypothetical phage tail region protein"/>
    <property type="match status" value="1"/>
</dbReference>
<dbReference type="InterPro" id="IPR011747">
    <property type="entry name" value="CHP02241"/>
</dbReference>
<evidence type="ECO:0000313" key="1">
    <source>
        <dbReference type="EMBL" id="VDG69793.1"/>
    </source>
</evidence>
<protein>
    <submittedName>
        <fullName evidence="1">Phage tail region protein</fullName>
    </submittedName>
</protein>
<comment type="caution">
    <text evidence="1">The sequence shown here is derived from an EMBL/GenBank/DDBJ whole genome shotgun (WGS) entry which is preliminary data.</text>
</comment>